<feature type="region of interest" description="Disordered" evidence="1">
    <location>
        <begin position="12"/>
        <end position="54"/>
    </location>
</feature>
<evidence type="ECO:0000313" key="2">
    <source>
        <dbReference type="EMBL" id="SVA75094.1"/>
    </source>
</evidence>
<protein>
    <submittedName>
        <fullName evidence="2">Uncharacterized protein</fullName>
    </submittedName>
</protein>
<evidence type="ECO:0000256" key="1">
    <source>
        <dbReference type="SAM" id="MobiDB-lite"/>
    </source>
</evidence>
<proteinExistence type="predicted"/>
<feature type="compositionally biased region" description="Acidic residues" evidence="1">
    <location>
        <begin position="43"/>
        <end position="54"/>
    </location>
</feature>
<dbReference type="EMBL" id="UINC01017979">
    <property type="protein sequence ID" value="SVA75094.1"/>
    <property type="molecule type" value="Genomic_DNA"/>
</dbReference>
<reference evidence="2" key="1">
    <citation type="submission" date="2018-05" db="EMBL/GenBank/DDBJ databases">
        <authorList>
            <person name="Lanie J.A."/>
            <person name="Ng W.-L."/>
            <person name="Kazmierczak K.M."/>
            <person name="Andrzejewski T.M."/>
            <person name="Davidsen T.M."/>
            <person name="Wayne K.J."/>
            <person name="Tettelin H."/>
            <person name="Glass J.I."/>
            <person name="Rusch D."/>
            <person name="Podicherti R."/>
            <person name="Tsui H.-C.T."/>
            <person name="Winkler M.E."/>
        </authorList>
    </citation>
    <scope>NUCLEOTIDE SEQUENCE</scope>
</reference>
<gene>
    <name evidence="2" type="ORF">METZ01_LOCUS127948</name>
</gene>
<sequence length="54" mass="5990">SLNTVWSELATKLYDETKATPGDDQNEDEKSKGRGKSKGKEEGEIEDADFEVVD</sequence>
<feature type="compositionally biased region" description="Basic and acidic residues" evidence="1">
    <location>
        <begin position="28"/>
        <end position="42"/>
    </location>
</feature>
<feature type="non-terminal residue" evidence="2">
    <location>
        <position position="1"/>
    </location>
</feature>
<accession>A0A381YDL7</accession>
<dbReference type="AlphaFoldDB" id="A0A381YDL7"/>
<organism evidence="2">
    <name type="scientific">marine metagenome</name>
    <dbReference type="NCBI Taxonomy" id="408172"/>
    <lineage>
        <taxon>unclassified sequences</taxon>
        <taxon>metagenomes</taxon>
        <taxon>ecological metagenomes</taxon>
    </lineage>
</organism>
<name>A0A381YDL7_9ZZZZ</name>